<gene>
    <name evidence="5 6" type="primary">secB</name>
    <name evidence="6" type="ORF">NCTC13337_00808</name>
</gene>
<proteinExistence type="inferred from homology"/>
<evidence type="ECO:0000256" key="2">
    <source>
        <dbReference type="ARBA" id="ARBA00022448"/>
    </source>
</evidence>
<dbReference type="PANTHER" id="PTHR36918">
    <property type="match status" value="1"/>
</dbReference>
<sequence length="157" mass="17788">MSEQEQQAILLEIRKLYVDDISVEVPNAPHVFQEELSPEISLGVTHEIEELKEEGYYAVKLRLTVTAKDEKTEKSIYLTEVQQSGVFEIQGLEPAQLHHALNVYCPTTLYPYAREVISSAINRAGFPPLYLQPVNFDAIYQHKLQQAQQESAQSGQA</sequence>
<evidence type="ECO:0000256" key="4">
    <source>
        <dbReference type="ARBA" id="ARBA00023010"/>
    </source>
</evidence>
<reference evidence="6 7" key="1">
    <citation type="submission" date="2018-06" db="EMBL/GenBank/DDBJ databases">
        <authorList>
            <consortium name="Pathogen Informatics"/>
            <person name="Doyle S."/>
        </authorList>
    </citation>
    <scope>NUCLEOTIDE SEQUENCE [LARGE SCALE GENOMIC DNA]</scope>
    <source>
        <strain evidence="6 7">NCTC13337</strain>
    </source>
</reference>
<keyword evidence="2 5" id="KW-0813">Transport</keyword>
<dbReference type="NCBIfam" id="TIGR00809">
    <property type="entry name" value="secB"/>
    <property type="match status" value="1"/>
</dbReference>
<accession>A0A380MQJ1</accession>
<dbReference type="GO" id="GO:0005737">
    <property type="term" value="C:cytoplasm"/>
    <property type="evidence" value="ECO:0007669"/>
    <property type="project" value="UniProtKB-SubCell"/>
</dbReference>
<comment type="similarity">
    <text evidence="1 5">Belongs to the SecB family.</text>
</comment>
<dbReference type="HAMAP" id="MF_00821">
    <property type="entry name" value="SecB"/>
    <property type="match status" value="1"/>
</dbReference>
<dbReference type="InterPro" id="IPR003708">
    <property type="entry name" value="SecB"/>
</dbReference>
<organism evidence="6 7">
    <name type="scientific">Suttonella ornithocola</name>
    <dbReference type="NCBI Taxonomy" id="279832"/>
    <lineage>
        <taxon>Bacteria</taxon>
        <taxon>Pseudomonadati</taxon>
        <taxon>Pseudomonadota</taxon>
        <taxon>Gammaproteobacteria</taxon>
        <taxon>Cardiobacteriales</taxon>
        <taxon>Cardiobacteriaceae</taxon>
        <taxon>Suttonella</taxon>
    </lineage>
</organism>
<dbReference type="AlphaFoldDB" id="A0A380MQJ1"/>
<dbReference type="SUPFAM" id="SSF54611">
    <property type="entry name" value="SecB-like"/>
    <property type="match status" value="1"/>
</dbReference>
<dbReference type="Pfam" id="PF02556">
    <property type="entry name" value="SecB"/>
    <property type="match status" value="1"/>
</dbReference>
<name>A0A380MQJ1_9GAMM</name>
<dbReference type="RefSeq" id="WP_072577424.1">
    <property type="nucleotide sequence ID" value="NZ_LWHB01000173.1"/>
</dbReference>
<protein>
    <recommendedName>
        <fullName evidence="5">Protein-export protein SecB</fullName>
    </recommendedName>
</protein>
<dbReference type="InterPro" id="IPR035958">
    <property type="entry name" value="SecB-like_sf"/>
</dbReference>
<keyword evidence="5" id="KW-0963">Cytoplasm</keyword>
<evidence type="ECO:0000256" key="5">
    <source>
        <dbReference type="HAMAP-Rule" id="MF_00821"/>
    </source>
</evidence>
<comment type="function">
    <text evidence="5">One of the proteins required for the normal export of preproteins out of the cell cytoplasm. It is a molecular chaperone that binds to a subset of precursor proteins, maintaining them in a translocation-competent state. It also specifically binds to its receptor SecA.</text>
</comment>
<dbReference type="EMBL" id="UHIC01000001">
    <property type="protein sequence ID" value="SUO94558.1"/>
    <property type="molecule type" value="Genomic_DNA"/>
</dbReference>
<keyword evidence="7" id="KW-1185">Reference proteome</keyword>
<dbReference type="Proteomes" id="UP000254601">
    <property type="component" value="Unassembled WGS sequence"/>
</dbReference>
<dbReference type="OrthoDB" id="9795145at2"/>
<comment type="subunit">
    <text evidence="5">Homotetramer, a dimer of dimers. One homotetramer interacts with 1 SecA dimer.</text>
</comment>
<keyword evidence="5" id="KW-0143">Chaperone</keyword>
<evidence type="ECO:0000256" key="1">
    <source>
        <dbReference type="ARBA" id="ARBA00009990"/>
    </source>
</evidence>
<keyword evidence="4 5" id="KW-0811">Translocation</keyword>
<dbReference type="GO" id="GO:0051082">
    <property type="term" value="F:unfolded protein binding"/>
    <property type="evidence" value="ECO:0007669"/>
    <property type="project" value="InterPro"/>
</dbReference>
<evidence type="ECO:0000313" key="6">
    <source>
        <dbReference type="EMBL" id="SUO94558.1"/>
    </source>
</evidence>
<dbReference type="GO" id="GO:0051262">
    <property type="term" value="P:protein tetramerization"/>
    <property type="evidence" value="ECO:0007669"/>
    <property type="project" value="InterPro"/>
</dbReference>
<dbReference type="Gene3D" id="3.10.420.10">
    <property type="entry name" value="SecB-like"/>
    <property type="match status" value="1"/>
</dbReference>
<keyword evidence="3 5" id="KW-0653">Protein transport</keyword>
<dbReference type="GO" id="GO:0015031">
    <property type="term" value="P:protein transport"/>
    <property type="evidence" value="ECO:0007669"/>
    <property type="project" value="UniProtKB-UniRule"/>
</dbReference>
<dbReference type="PRINTS" id="PR01594">
    <property type="entry name" value="SECBCHAPRONE"/>
</dbReference>
<evidence type="ECO:0000256" key="3">
    <source>
        <dbReference type="ARBA" id="ARBA00022927"/>
    </source>
</evidence>
<dbReference type="PANTHER" id="PTHR36918:SF1">
    <property type="entry name" value="PROTEIN-EXPORT PROTEIN SECB"/>
    <property type="match status" value="1"/>
</dbReference>
<evidence type="ECO:0000313" key="7">
    <source>
        <dbReference type="Proteomes" id="UP000254601"/>
    </source>
</evidence>
<comment type="subcellular location">
    <subcellularLocation>
        <location evidence="5">Cytoplasm</location>
    </subcellularLocation>
</comment>
<dbReference type="GO" id="GO:0006457">
    <property type="term" value="P:protein folding"/>
    <property type="evidence" value="ECO:0007669"/>
    <property type="project" value="UniProtKB-UniRule"/>
</dbReference>